<keyword evidence="3" id="KW-1185">Reference proteome</keyword>
<feature type="transmembrane region" description="Helical" evidence="1">
    <location>
        <begin position="34"/>
        <end position="55"/>
    </location>
</feature>
<evidence type="ECO:0000313" key="2">
    <source>
        <dbReference type="EMBL" id="NMP30043.1"/>
    </source>
</evidence>
<reference evidence="2 3" key="1">
    <citation type="submission" date="2020-04" db="EMBL/GenBank/DDBJ databases">
        <title>Thalassotalea sp. M1531, isolated from the surface of marine red alga.</title>
        <authorList>
            <person name="Pang L."/>
            <person name="Lu D.-C."/>
        </authorList>
    </citation>
    <scope>NUCLEOTIDE SEQUENCE [LARGE SCALE GENOMIC DNA]</scope>
    <source>
        <strain evidence="2 3">M1531</strain>
    </source>
</reference>
<gene>
    <name evidence="2" type="ORF">HII17_00590</name>
</gene>
<dbReference type="Proteomes" id="UP000568664">
    <property type="component" value="Unassembled WGS sequence"/>
</dbReference>
<keyword evidence="1" id="KW-1133">Transmembrane helix</keyword>
<protein>
    <submittedName>
        <fullName evidence="2">Uncharacterized protein</fullName>
    </submittedName>
</protein>
<accession>A0A7Y0L8R8</accession>
<name>A0A7Y0L8R8_9GAMM</name>
<dbReference type="AlphaFoldDB" id="A0A7Y0L8R8"/>
<comment type="caution">
    <text evidence="2">The sequence shown here is derived from an EMBL/GenBank/DDBJ whole genome shotgun (WGS) entry which is preliminary data.</text>
</comment>
<sequence>MMNLLESIGYKSIERSALSWWVAKSTKENLAIELHCAIAGPAIGSAIGTAIVFMIL</sequence>
<evidence type="ECO:0000313" key="3">
    <source>
        <dbReference type="Proteomes" id="UP000568664"/>
    </source>
</evidence>
<dbReference type="EMBL" id="JABBXH010000001">
    <property type="protein sequence ID" value="NMP30043.1"/>
    <property type="molecule type" value="Genomic_DNA"/>
</dbReference>
<keyword evidence="1" id="KW-0472">Membrane</keyword>
<keyword evidence="1" id="KW-0812">Transmembrane</keyword>
<dbReference type="RefSeq" id="WP_169073392.1">
    <property type="nucleotide sequence ID" value="NZ_JABBXH010000001.1"/>
</dbReference>
<proteinExistence type="predicted"/>
<organism evidence="2 3">
    <name type="scientific">Thalassotalea algicola</name>
    <dbReference type="NCBI Taxonomy" id="2716224"/>
    <lineage>
        <taxon>Bacteria</taxon>
        <taxon>Pseudomonadati</taxon>
        <taxon>Pseudomonadota</taxon>
        <taxon>Gammaproteobacteria</taxon>
        <taxon>Alteromonadales</taxon>
        <taxon>Colwelliaceae</taxon>
        <taxon>Thalassotalea</taxon>
    </lineage>
</organism>
<evidence type="ECO:0000256" key="1">
    <source>
        <dbReference type="SAM" id="Phobius"/>
    </source>
</evidence>